<comment type="caution">
    <text evidence="2">The sequence shown here is derived from an EMBL/GenBank/DDBJ whole genome shotgun (WGS) entry which is preliminary data.</text>
</comment>
<dbReference type="Proteomes" id="UP001050691">
    <property type="component" value="Unassembled WGS sequence"/>
</dbReference>
<dbReference type="InterPro" id="IPR036890">
    <property type="entry name" value="HATPase_C_sf"/>
</dbReference>
<organism evidence="2 3">
    <name type="scientific">Clathrus columnatus</name>
    <dbReference type="NCBI Taxonomy" id="1419009"/>
    <lineage>
        <taxon>Eukaryota</taxon>
        <taxon>Fungi</taxon>
        <taxon>Dikarya</taxon>
        <taxon>Basidiomycota</taxon>
        <taxon>Agaricomycotina</taxon>
        <taxon>Agaricomycetes</taxon>
        <taxon>Phallomycetidae</taxon>
        <taxon>Phallales</taxon>
        <taxon>Clathraceae</taxon>
        <taxon>Clathrus</taxon>
    </lineage>
</organism>
<feature type="region of interest" description="Disordered" evidence="1">
    <location>
        <begin position="1463"/>
        <end position="1509"/>
    </location>
</feature>
<protein>
    <recommendedName>
        <fullName evidence="4">Sacsin</fullName>
    </recommendedName>
</protein>
<evidence type="ECO:0000313" key="3">
    <source>
        <dbReference type="Proteomes" id="UP001050691"/>
    </source>
</evidence>
<proteinExistence type="predicted"/>
<evidence type="ECO:0008006" key="4">
    <source>
        <dbReference type="Google" id="ProtNLM"/>
    </source>
</evidence>
<gene>
    <name evidence="2" type="ORF">Clacol_008856</name>
</gene>
<sequence>MDRDALWSAGYDESVEVNQRALIDKVLARYSGEFTVFRELLQNSDDAASEAVEIRFETNIQANNVEISNSTEGNPDEEKIGAFGVGFYSLFSVTEEPFVKSGDQWMGFYWRDKKDQLFARRGNLPALNESDTYREWTTFDMELREPAPVPSISDFIRFLTSSITFMVHLRRVTVWFDTYCLATVTKDVGIPKEIPFPKYLKRKSEGNIMTMVAVKTRSMNITVETLRMIYTIGTETKQPLRASSSVKPSVNSGFFSSLFASFTGSSEQTPAPITPSPSPIPNIDPMSNVISHVILTIYSGEVNVSLDQKMVAELYRSTKKNPPSRLKLELIYTGKDEYDMSERDEDVVFKKPGSLFQGLRADLDGTGSARIFIGHSTAQTTGIGGHISGRFIPTVERESIDLVDRNVAVWNRELLWIGGLLARVAYEVELTNIRALWEGSTHDKLKPDNELRTWLQGRCLHALQFFSFHVSTPSATVSTLLEAAFFACSANGYFPILSTSGVMDARNVRRFDPTYAEFLKDLPVLHDDVARNAQLMVSTLRGRVMLRDISFTDVLTELRARPLPEADMVALLKWRIGLNTEGIPPLQLVELRREFIEAAILLTTDESRNDKLICLTTIKTVHIPRNATAIIPLDIPMPVHTLPISVSRLIQVEALLPLFGWTELTVPMWTEHLFSTALLNGKTELNVTLSPVFAERVLNVLCRAWGSLPKEHQAQVVRILHDKSCIPTKFGMKLPQESYFQNANVFPDLPIIAMPKGTAVRGTMEKLMLELGVKQHVDLQVVFARMIQTGDWDIHDLIRYLVAVESSLTSIEIERLKETAAFSREESETQNNASGSDGPLKRKYRARDLYEPSPALRELGLPLLTWTTSPKWKPSSEEAKFLFRLGLKKYPELKDLLFLAASDRPAIRSAAFKYFFDNYSSRYSHYEPEAFSSLAFIPARKPDGSSFFGMYQEVFKAPEYTIMGFSVIDPGIPSDWVLKLGLSPAPSVKLLIPILRTNPPRDVDLARKWFELLAGRLSDFSTAHLQYLSTLDFIPVTNLKVLFTEGSKPAVEELHSRICAITFVAPNKCYLSKDKNSEGGNQGFRSQLFTFVDFGQRANAFLTACGVRQEPSVDELAQMLVANPRKFYELAGGYDRFLAELLNIAINLRGVSMTTRNQMKKVPCLVGSRRISLKGQSPVTKSKKDVSRIGGESDDEDEKKLEHELLLPSQIAIVDDLSAHIMFDIVFTAPQEDNLEHLYISLGSPLISSIVKEEYRPSMEIRDSQRANEMRRLVLERLPLFLHERTPGYGAQGKSAFSYSWLNTPGNFIVIEVGKLVLIRSLQFSGNRSVKQQEVSATASQTGSRGKGPVQMWIAGNSQVDLYEWDPEIFMTILSTDLRALRRRGFNVDRVLRQQKAEREQQLREQQQLLEAHQGRRSDESSTARTPIESGGNLANHVLQDTRKSSLFSNWRQKLLKSPAVGDANGLPSGPNLPGAFPGVNNNASRPPETSALRPWSQTSNGGITPQENIERNVRAAIDACKPESDAVIRSREQRIRVDEAVDDRYCDVTGAIDLVLITSIGPHQVFISSEFNPSVRMETIESLRPAIERFVKQVLQPLLALYGLLPESVNVFYDSAGPLIAFNRSGRIFVNVRYYNTRHDEDVKRGQNKQALVSWYHSLAHELAHNLVHPHNSEHEFYFSTISEHYMIVLAELLGETS</sequence>
<name>A0AAV5ARR9_9AGAM</name>
<keyword evidence="3" id="KW-1185">Reference proteome</keyword>
<feature type="compositionally biased region" description="Basic and acidic residues" evidence="1">
    <location>
        <begin position="1413"/>
        <end position="1422"/>
    </location>
</feature>
<evidence type="ECO:0000313" key="2">
    <source>
        <dbReference type="EMBL" id="GJJ14590.1"/>
    </source>
</evidence>
<feature type="region of interest" description="Disordered" evidence="1">
    <location>
        <begin position="1410"/>
        <end position="1436"/>
    </location>
</feature>
<dbReference type="Gene3D" id="3.30.565.10">
    <property type="entry name" value="Histidine kinase-like ATPase, C-terminal domain"/>
    <property type="match status" value="1"/>
</dbReference>
<dbReference type="Pfam" id="PF12449">
    <property type="entry name" value="DUF3684"/>
    <property type="match status" value="1"/>
</dbReference>
<reference evidence="2" key="1">
    <citation type="submission" date="2021-10" db="EMBL/GenBank/DDBJ databases">
        <title>De novo Genome Assembly of Clathrus columnatus (Basidiomycota, Fungi) Using Illumina and Nanopore Sequence Data.</title>
        <authorList>
            <person name="Ogiso-Tanaka E."/>
            <person name="Itagaki H."/>
            <person name="Hosoya T."/>
            <person name="Hosaka K."/>
        </authorList>
    </citation>
    <scope>NUCLEOTIDE SEQUENCE</scope>
    <source>
        <strain evidence="2">MO-923</strain>
    </source>
</reference>
<dbReference type="PANTHER" id="PTHR47839">
    <property type="entry name" value="DOMAIN PROTEIN, PUTATIVE (AFU_ORTHOLOGUE AFUA_6G04830)-RELATED"/>
    <property type="match status" value="1"/>
</dbReference>
<dbReference type="EMBL" id="BPWL01000010">
    <property type="protein sequence ID" value="GJJ14590.1"/>
    <property type="molecule type" value="Genomic_DNA"/>
</dbReference>
<feature type="region of interest" description="Disordered" evidence="1">
    <location>
        <begin position="1177"/>
        <end position="1196"/>
    </location>
</feature>
<feature type="compositionally biased region" description="Polar residues" evidence="1">
    <location>
        <begin position="1496"/>
        <end position="1508"/>
    </location>
</feature>
<evidence type="ECO:0000256" key="1">
    <source>
        <dbReference type="SAM" id="MobiDB-lite"/>
    </source>
</evidence>
<dbReference type="SUPFAM" id="SSF55874">
    <property type="entry name" value="ATPase domain of HSP90 chaperone/DNA topoisomerase II/histidine kinase"/>
    <property type="match status" value="1"/>
</dbReference>
<dbReference type="InterPro" id="IPR022155">
    <property type="entry name" value="DUF3684"/>
</dbReference>
<dbReference type="PANTHER" id="PTHR47839:SF1">
    <property type="entry name" value="DOMAIN PROTEIN, PUTATIVE (AFU_ORTHOLOGUE AFUA_6G04830)-RELATED"/>
    <property type="match status" value="1"/>
</dbReference>
<accession>A0AAV5ARR9</accession>